<evidence type="ECO:0000313" key="2">
    <source>
        <dbReference type="Proteomes" id="UP000752292"/>
    </source>
</evidence>
<dbReference type="Gene3D" id="3.40.50.300">
    <property type="entry name" value="P-loop containing nucleotide triphosphate hydrolases"/>
    <property type="match status" value="1"/>
</dbReference>
<name>A0A933E9Q1_UNCTE</name>
<comment type="caution">
    <text evidence="1">The sequence shown here is derived from an EMBL/GenBank/DDBJ whole genome shotgun (WGS) entry which is preliminary data.</text>
</comment>
<dbReference type="Proteomes" id="UP000752292">
    <property type="component" value="Unassembled WGS sequence"/>
</dbReference>
<reference evidence="1" key="1">
    <citation type="submission" date="2020-07" db="EMBL/GenBank/DDBJ databases">
        <title>Huge and variable diversity of episymbiotic CPR bacteria and DPANN archaea in groundwater ecosystems.</title>
        <authorList>
            <person name="He C.Y."/>
            <person name="Keren R."/>
            <person name="Whittaker M."/>
            <person name="Farag I.F."/>
            <person name="Doudna J."/>
            <person name="Cate J.H.D."/>
            <person name="Banfield J.F."/>
        </authorList>
    </citation>
    <scope>NUCLEOTIDE SEQUENCE</scope>
    <source>
        <strain evidence="1">NC_groundwater_1370_Ag_S-0.2um_69_93</strain>
    </source>
</reference>
<evidence type="ECO:0000313" key="1">
    <source>
        <dbReference type="EMBL" id="MBI4251214.1"/>
    </source>
</evidence>
<gene>
    <name evidence="1" type="ORF">HY618_02040</name>
</gene>
<dbReference type="Pfam" id="PF13500">
    <property type="entry name" value="AAA_26"/>
    <property type="match status" value="1"/>
</dbReference>
<organism evidence="1 2">
    <name type="scientific">Tectimicrobiota bacterium</name>
    <dbReference type="NCBI Taxonomy" id="2528274"/>
    <lineage>
        <taxon>Bacteria</taxon>
        <taxon>Pseudomonadati</taxon>
        <taxon>Nitrospinota/Tectimicrobiota group</taxon>
        <taxon>Candidatus Tectimicrobiota</taxon>
    </lineage>
</organism>
<dbReference type="AlphaFoldDB" id="A0A933E9Q1"/>
<dbReference type="SUPFAM" id="SSF52540">
    <property type="entry name" value="P-loop containing nucleoside triphosphate hydrolases"/>
    <property type="match status" value="1"/>
</dbReference>
<sequence>TLNHTQLTVRAARAEGIPVAGIILSDLTGEDTPAARRNPAAVAELCGAPLLGVLPHLPGIGEEIRRGARPGTRAAARLAEAAGRLDPDVL</sequence>
<dbReference type="EMBL" id="JACQRX010000089">
    <property type="protein sequence ID" value="MBI4251214.1"/>
    <property type="molecule type" value="Genomic_DNA"/>
</dbReference>
<proteinExistence type="predicted"/>
<feature type="non-terminal residue" evidence="1">
    <location>
        <position position="1"/>
    </location>
</feature>
<dbReference type="InterPro" id="IPR027417">
    <property type="entry name" value="P-loop_NTPase"/>
</dbReference>
<protein>
    <submittedName>
        <fullName evidence="1">AAA family ATPase</fullName>
    </submittedName>
</protein>
<accession>A0A933E9Q1</accession>